<organism evidence="1 2">
    <name type="scientific">Xanthomarina gelatinilytica</name>
    <dbReference type="NCBI Taxonomy" id="1137281"/>
    <lineage>
        <taxon>Bacteria</taxon>
        <taxon>Pseudomonadati</taxon>
        <taxon>Bacteroidota</taxon>
        <taxon>Flavobacteriia</taxon>
        <taxon>Flavobacteriales</taxon>
        <taxon>Flavobacteriaceae</taxon>
        <taxon>Xanthomarina</taxon>
    </lineage>
</organism>
<dbReference type="InterPro" id="IPR003787">
    <property type="entry name" value="Sulphur_relay_DsrE/F-like"/>
</dbReference>
<evidence type="ECO:0000313" key="2">
    <source>
        <dbReference type="Proteomes" id="UP000012024"/>
    </source>
</evidence>
<accession>M7MXK1</accession>
<dbReference type="EMBL" id="ANLA01000019">
    <property type="protein sequence ID" value="EMQ94209.1"/>
    <property type="molecule type" value="Genomic_DNA"/>
</dbReference>
<dbReference type="Proteomes" id="UP000012024">
    <property type="component" value="Unassembled WGS sequence"/>
</dbReference>
<name>M7MXK1_9FLAO</name>
<dbReference type="SUPFAM" id="SSF75169">
    <property type="entry name" value="DsrEFH-like"/>
    <property type="match status" value="1"/>
</dbReference>
<reference evidence="1 2" key="1">
    <citation type="submission" date="2012-12" db="EMBL/GenBank/DDBJ databases">
        <title>Genome assembly of Formosa sp. AK20.</title>
        <authorList>
            <person name="Kumar R."/>
            <person name="Khatri I."/>
            <person name="Vaidya B."/>
            <person name="Subramanian S."/>
            <person name="Pinnaka A."/>
        </authorList>
    </citation>
    <scope>NUCLEOTIDE SEQUENCE [LARGE SCALE GENOMIC DNA]</scope>
    <source>
        <strain evidence="1 2">AK20</strain>
    </source>
</reference>
<dbReference type="InterPro" id="IPR027396">
    <property type="entry name" value="DsrEFH-like"/>
</dbReference>
<proteinExistence type="predicted"/>
<keyword evidence="2" id="KW-1185">Reference proteome</keyword>
<comment type="caution">
    <text evidence="1">The sequence shown here is derived from an EMBL/GenBank/DDBJ whole genome shotgun (WGS) entry which is preliminary data.</text>
</comment>
<protein>
    <submittedName>
        <fullName evidence="1">Uncharacterized protein</fullName>
    </submittedName>
</protein>
<gene>
    <name evidence="1" type="ORF">D778_00924</name>
</gene>
<dbReference type="PATRIC" id="fig|1137281.3.peg.2356"/>
<sequence length="130" mass="14519">MLLVLLGIGTTQAQTIHHEKNNYLVLSKNVQQLKPVMQTAAELAKQDGNDYGEFYVIFCGKTVQGIIKDNDFLSLAKQAKEQNLKVFVCGLSLKKFEIDPKDIPKTMEVTENGILDGFQLTKKGFITITI</sequence>
<dbReference type="Gene3D" id="3.40.1260.10">
    <property type="entry name" value="DsrEFH-like"/>
    <property type="match status" value="1"/>
</dbReference>
<dbReference type="Pfam" id="PF02635">
    <property type="entry name" value="DsrE"/>
    <property type="match status" value="1"/>
</dbReference>
<dbReference type="eggNOG" id="COG1416">
    <property type="taxonomic scope" value="Bacteria"/>
</dbReference>
<evidence type="ECO:0000313" key="1">
    <source>
        <dbReference type="EMBL" id="EMQ94209.1"/>
    </source>
</evidence>
<dbReference type="AlphaFoldDB" id="M7MXK1"/>